<evidence type="ECO:0000256" key="1">
    <source>
        <dbReference type="SAM" id="Phobius"/>
    </source>
</evidence>
<dbReference type="Proteomes" id="UP001178507">
    <property type="component" value="Unassembled WGS sequence"/>
</dbReference>
<feature type="transmembrane region" description="Helical" evidence="1">
    <location>
        <begin position="12"/>
        <end position="30"/>
    </location>
</feature>
<gene>
    <name evidence="2" type="ORF">EVOR1521_LOCUS10540</name>
</gene>
<keyword evidence="1" id="KW-1133">Transmembrane helix</keyword>
<accession>A0AA36I968</accession>
<keyword evidence="1" id="KW-0472">Membrane</keyword>
<protein>
    <submittedName>
        <fullName evidence="2">Uncharacterized protein</fullName>
    </submittedName>
</protein>
<sequence>MLGTCSGDIAVLGRCCVLFCSVATYVLIMVHCYNDVPAFRALLATFVLTGADLLPKICHEAHEDIIDWAFGSLLLLLGLLTESQQLLSEDVSMGLITGAAANIYKKIALLLICTSEFRSAFRTSIMRFFHGSVQGTQGLTAPLLDSV</sequence>
<evidence type="ECO:0000313" key="3">
    <source>
        <dbReference type="Proteomes" id="UP001178507"/>
    </source>
</evidence>
<keyword evidence="3" id="KW-1185">Reference proteome</keyword>
<dbReference type="AlphaFoldDB" id="A0AA36I968"/>
<dbReference type="EMBL" id="CAUJNA010001013">
    <property type="protein sequence ID" value="CAJ1383421.1"/>
    <property type="molecule type" value="Genomic_DNA"/>
</dbReference>
<name>A0AA36I968_9DINO</name>
<evidence type="ECO:0000313" key="2">
    <source>
        <dbReference type="EMBL" id="CAJ1383421.1"/>
    </source>
</evidence>
<keyword evidence="1" id="KW-0812">Transmembrane</keyword>
<comment type="caution">
    <text evidence="2">The sequence shown here is derived from an EMBL/GenBank/DDBJ whole genome shotgun (WGS) entry which is preliminary data.</text>
</comment>
<proteinExistence type="predicted"/>
<organism evidence="2 3">
    <name type="scientific">Effrenium voratum</name>
    <dbReference type="NCBI Taxonomy" id="2562239"/>
    <lineage>
        <taxon>Eukaryota</taxon>
        <taxon>Sar</taxon>
        <taxon>Alveolata</taxon>
        <taxon>Dinophyceae</taxon>
        <taxon>Suessiales</taxon>
        <taxon>Symbiodiniaceae</taxon>
        <taxon>Effrenium</taxon>
    </lineage>
</organism>
<reference evidence="2" key="1">
    <citation type="submission" date="2023-08" db="EMBL/GenBank/DDBJ databases">
        <authorList>
            <person name="Chen Y."/>
            <person name="Shah S."/>
            <person name="Dougan E. K."/>
            <person name="Thang M."/>
            <person name="Chan C."/>
        </authorList>
    </citation>
    <scope>NUCLEOTIDE SEQUENCE</scope>
</reference>